<organism evidence="1 2">
    <name type="scientific">Citrus clementina</name>
    <name type="common">Clementine</name>
    <name type="synonym">Citrus deliciosa x Citrus sinensis</name>
    <dbReference type="NCBI Taxonomy" id="85681"/>
    <lineage>
        <taxon>Eukaryota</taxon>
        <taxon>Viridiplantae</taxon>
        <taxon>Streptophyta</taxon>
        <taxon>Embryophyta</taxon>
        <taxon>Tracheophyta</taxon>
        <taxon>Spermatophyta</taxon>
        <taxon>Magnoliopsida</taxon>
        <taxon>eudicotyledons</taxon>
        <taxon>Gunneridae</taxon>
        <taxon>Pentapetalae</taxon>
        <taxon>rosids</taxon>
        <taxon>malvids</taxon>
        <taxon>Sapindales</taxon>
        <taxon>Rutaceae</taxon>
        <taxon>Aurantioideae</taxon>
        <taxon>Citrus</taxon>
    </lineage>
</organism>
<dbReference type="EMBL" id="KI537036">
    <property type="protein sequence ID" value="ESR34096.1"/>
    <property type="molecule type" value="Genomic_DNA"/>
</dbReference>
<dbReference type="Proteomes" id="UP000030687">
    <property type="component" value="Unassembled WGS sequence"/>
</dbReference>
<gene>
    <name evidence="1" type="ORF">CICLE_v10006983mg</name>
</gene>
<dbReference type="AlphaFoldDB" id="V4SAV7"/>
<dbReference type="PANTHER" id="PTHR32278:SF135">
    <property type="entry name" value="F-BOX PROTEIN PP2-B12"/>
    <property type="match status" value="1"/>
</dbReference>
<dbReference type="KEGG" id="cic:CICLE_v10006983mg"/>
<sequence>MGVTVVDQQPEECISHGISFTTPRDACRSSLIPWVKFLPSDYKEIIFSSVSDSSLITTLSKKDLYFYLYHHLVFIINDSRVTIIVLSFNRVLRWRRLVVGARGLFIAWEGTSNYWKWTSLPKS</sequence>
<dbReference type="STRING" id="85681.V4SAV7"/>
<dbReference type="InParanoid" id="V4SAV7"/>
<proteinExistence type="predicted"/>
<evidence type="ECO:0000313" key="2">
    <source>
        <dbReference type="Proteomes" id="UP000030687"/>
    </source>
</evidence>
<accession>V4SAV7</accession>
<protein>
    <submittedName>
        <fullName evidence="1">Uncharacterized protein</fullName>
    </submittedName>
</protein>
<dbReference type="Gramene" id="ESR34096">
    <property type="protein sequence ID" value="ESR34096"/>
    <property type="gene ID" value="CICLE_v10006983mg"/>
</dbReference>
<keyword evidence="2" id="KW-1185">Reference proteome</keyword>
<feature type="non-terminal residue" evidence="1">
    <location>
        <position position="123"/>
    </location>
</feature>
<evidence type="ECO:0000313" key="1">
    <source>
        <dbReference type="EMBL" id="ESR34096.1"/>
    </source>
</evidence>
<dbReference type="PANTHER" id="PTHR32278">
    <property type="entry name" value="F-BOX DOMAIN-CONTAINING PROTEIN"/>
    <property type="match status" value="1"/>
</dbReference>
<name>V4SAV7_CITCL</name>
<reference evidence="1 2" key="1">
    <citation type="submission" date="2013-10" db="EMBL/GenBank/DDBJ databases">
        <authorList>
            <consortium name="International Citrus Genome Consortium"/>
            <person name="Jenkins J."/>
            <person name="Schmutz J."/>
            <person name="Prochnik S."/>
            <person name="Rokhsar D."/>
            <person name="Gmitter F."/>
            <person name="Ollitrault P."/>
            <person name="Machado M."/>
            <person name="Talon M."/>
            <person name="Wincker P."/>
            <person name="Jaillon O."/>
            <person name="Morgante M."/>
        </authorList>
    </citation>
    <scope>NUCLEOTIDE SEQUENCE</scope>
    <source>
        <strain evidence="2">cv. Clemenules</strain>
    </source>
</reference>